<evidence type="ECO:0000256" key="7">
    <source>
        <dbReference type="SAM" id="MobiDB-lite"/>
    </source>
</evidence>
<keyword evidence="1" id="KW-0479">Metal-binding</keyword>
<dbReference type="InterPro" id="IPR052360">
    <property type="entry name" value="Transcr_Regulatory_Proteins"/>
</dbReference>
<evidence type="ECO:0000256" key="3">
    <source>
        <dbReference type="ARBA" id="ARBA00023015"/>
    </source>
</evidence>
<dbReference type="SMART" id="SM00066">
    <property type="entry name" value="GAL4"/>
    <property type="match status" value="1"/>
</dbReference>
<feature type="compositionally biased region" description="Polar residues" evidence="7">
    <location>
        <begin position="19"/>
        <end position="28"/>
    </location>
</feature>
<gene>
    <name evidence="9" type="ORF">E4U57_000648</name>
</gene>
<evidence type="ECO:0000256" key="1">
    <source>
        <dbReference type="ARBA" id="ARBA00022723"/>
    </source>
</evidence>
<keyword evidence="5" id="KW-0804">Transcription</keyword>
<name>A0ABQ7PM97_9HYPO</name>
<keyword evidence="3" id="KW-0805">Transcription regulation</keyword>
<dbReference type="CDD" id="cd00067">
    <property type="entry name" value="GAL4"/>
    <property type="match status" value="1"/>
</dbReference>
<dbReference type="Proteomes" id="UP000742024">
    <property type="component" value="Unassembled WGS sequence"/>
</dbReference>
<dbReference type="InterPro" id="IPR001138">
    <property type="entry name" value="Zn2Cys6_DnaBD"/>
</dbReference>
<dbReference type="Pfam" id="PF00172">
    <property type="entry name" value="Zn_clus"/>
    <property type="match status" value="1"/>
</dbReference>
<keyword evidence="2" id="KW-0862">Zinc</keyword>
<comment type="caution">
    <text evidence="9">The sequence shown here is derived from an EMBL/GenBank/DDBJ whole genome shotgun (WGS) entry which is preliminary data.</text>
</comment>
<dbReference type="PROSITE" id="PS50048">
    <property type="entry name" value="ZN2_CY6_FUNGAL_2"/>
    <property type="match status" value="1"/>
</dbReference>
<feature type="compositionally biased region" description="Low complexity" evidence="7">
    <location>
        <begin position="447"/>
        <end position="463"/>
    </location>
</feature>
<feature type="compositionally biased region" description="Low complexity" evidence="7">
    <location>
        <begin position="70"/>
        <end position="132"/>
    </location>
</feature>
<feature type="compositionally biased region" description="Polar residues" evidence="7">
    <location>
        <begin position="235"/>
        <end position="252"/>
    </location>
</feature>
<reference evidence="9 10" key="1">
    <citation type="journal article" date="2020" name="bioRxiv">
        <title>Whole genome comparisons of ergot fungi reveals the divergence and evolution of species within the genus Claviceps are the result of varying mechanisms driving genome evolution and host range expansion.</title>
        <authorList>
            <person name="Wyka S.A."/>
            <person name="Mondo S.J."/>
            <person name="Liu M."/>
            <person name="Dettman J."/>
            <person name="Nalam V."/>
            <person name="Broders K.D."/>
        </authorList>
    </citation>
    <scope>NUCLEOTIDE SEQUENCE [LARGE SCALE GENOMIC DNA]</scope>
    <source>
        <strain evidence="9 10">LM583</strain>
    </source>
</reference>
<feature type="region of interest" description="Disordered" evidence="7">
    <location>
        <begin position="413"/>
        <end position="468"/>
    </location>
</feature>
<dbReference type="Gene3D" id="4.10.240.10">
    <property type="entry name" value="Zn(2)-C6 fungal-type DNA-binding domain"/>
    <property type="match status" value="1"/>
</dbReference>
<evidence type="ECO:0000256" key="6">
    <source>
        <dbReference type="ARBA" id="ARBA00023242"/>
    </source>
</evidence>
<dbReference type="InterPro" id="IPR036864">
    <property type="entry name" value="Zn2-C6_fun-type_DNA-bd_sf"/>
</dbReference>
<keyword evidence="6" id="KW-0539">Nucleus</keyword>
<feature type="region of interest" description="Disordered" evidence="7">
    <location>
        <begin position="1"/>
        <end position="270"/>
    </location>
</feature>
<dbReference type="SUPFAM" id="SSF57701">
    <property type="entry name" value="Zn2/Cys6 DNA-binding domain"/>
    <property type="match status" value="1"/>
</dbReference>
<sequence length="836" mass="89020">MAPDDLNTAQDAVLGVGLSPTSKDSSATPDIAPAHGPRPHPDTATAPGTADDPPSGASPVQNSTITAKASSPQPSPISISIESTERPAATATATATATEAPTSTATTNETATASATDTAPATVPAPAPASTANEIKPSITETSAAPVASPQSAVHTRPSASSSPATVAAPASPSQPQQNGDSKASDTDSEMASYRPAALQSHHGLSYSASPPSTTGSTNQHLAGAAHIPHPSSGMMDTQSFSYSTNAGTSHPNEGYRASPVPSSNPLSLPSMRTIDALSQRVSPPYGSHHPVPMSMSTGMNPAPTSPSYYPTPHTMPVPSNYSLPSDSLARFPLPHDSRILGSRGSKKEIKRRTKTGCLTCRKRRIKCDETHPTCNNCKKSKRECLGYDPIFRQQPGTQPASHIQPAPITSQLAVPSSVPSTVPSSSAIGHSPANSYGSQPSMLPGSYSTTPSPSALPPSSTTHTVTASNSYHSPVLANTTLTNHIESGPDYSAAAAKSESVFDLSGTIDRSNRHLPAPHVQDLAKPLDYNKDHHIMTTTGGDPGSKKMKITEIIDLLGPPPPPRQITHTEDTFNEITKVYHEMYAGGLSAFLETNWYYFVENGKMSFPQDANLVEHMATFLNILEAVKANDHSQMAYSGVLETRIVWELACVAYQTPDRTNQAMRMCMPPEGDATEARNRLRVVDTLLCGEYLEANPLAPPLPDADVHRTRQFDFWYSLAEFIRKRDNEDSPPAVQAREDALSRMRHLLDGRENRDVLYSIAVVRELAPSYGPSYGCTPQHLDESDPKNRLAVASKFILDEAQIMGGTTNVVRRFSDIASRAFVNPAVNVVRRTG</sequence>
<feature type="compositionally biased region" description="Low complexity" evidence="7">
    <location>
        <begin position="415"/>
        <end position="427"/>
    </location>
</feature>
<evidence type="ECO:0000259" key="8">
    <source>
        <dbReference type="PROSITE" id="PS50048"/>
    </source>
</evidence>
<feature type="compositionally biased region" description="Polar residues" evidence="7">
    <location>
        <begin position="433"/>
        <end position="442"/>
    </location>
</feature>
<accession>A0ABQ7PM97</accession>
<feature type="compositionally biased region" description="Polar residues" evidence="7">
    <location>
        <begin position="58"/>
        <end position="69"/>
    </location>
</feature>
<evidence type="ECO:0000256" key="2">
    <source>
        <dbReference type="ARBA" id="ARBA00022833"/>
    </source>
</evidence>
<evidence type="ECO:0000256" key="4">
    <source>
        <dbReference type="ARBA" id="ARBA00023125"/>
    </source>
</evidence>
<keyword evidence="10" id="KW-1185">Reference proteome</keyword>
<keyword evidence="4" id="KW-0238">DNA-binding</keyword>
<feature type="compositionally biased region" description="Low complexity" evidence="7">
    <location>
        <begin position="259"/>
        <end position="270"/>
    </location>
</feature>
<dbReference type="PANTHER" id="PTHR36206">
    <property type="entry name" value="ASPERCRYPTIN BIOSYNTHESIS CLUSTER-SPECIFIC TRANSCRIPTION REGULATOR ATNN-RELATED"/>
    <property type="match status" value="1"/>
</dbReference>
<dbReference type="PROSITE" id="PS00463">
    <property type="entry name" value="ZN2_CY6_FUNGAL_1"/>
    <property type="match status" value="1"/>
</dbReference>
<evidence type="ECO:0000256" key="5">
    <source>
        <dbReference type="ARBA" id="ARBA00023163"/>
    </source>
</evidence>
<dbReference type="PANTHER" id="PTHR36206:SF13">
    <property type="entry name" value="TRANSCRIPTIONAL REGULATORY PROTEIN MOC3"/>
    <property type="match status" value="1"/>
</dbReference>
<organism evidence="9 10">
    <name type="scientific">Claviceps arundinis</name>
    <dbReference type="NCBI Taxonomy" id="1623583"/>
    <lineage>
        <taxon>Eukaryota</taxon>
        <taxon>Fungi</taxon>
        <taxon>Dikarya</taxon>
        <taxon>Ascomycota</taxon>
        <taxon>Pezizomycotina</taxon>
        <taxon>Sordariomycetes</taxon>
        <taxon>Hypocreomycetidae</taxon>
        <taxon>Hypocreales</taxon>
        <taxon>Clavicipitaceae</taxon>
        <taxon>Claviceps</taxon>
    </lineage>
</organism>
<evidence type="ECO:0000313" key="9">
    <source>
        <dbReference type="EMBL" id="KAG5967490.1"/>
    </source>
</evidence>
<feature type="compositionally biased region" description="Low complexity" evidence="7">
    <location>
        <begin position="143"/>
        <end position="178"/>
    </location>
</feature>
<protein>
    <recommendedName>
        <fullName evidence="8">Zn(2)-C6 fungal-type domain-containing protein</fullName>
    </recommendedName>
</protein>
<proteinExistence type="predicted"/>
<evidence type="ECO:0000313" key="10">
    <source>
        <dbReference type="Proteomes" id="UP000742024"/>
    </source>
</evidence>
<feature type="domain" description="Zn(2)-C6 fungal-type" evidence="8">
    <location>
        <begin position="357"/>
        <end position="385"/>
    </location>
</feature>
<dbReference type="EMBL" id="SRPR01000012">
    <property type="protein sequence ID" value="KAG5967490.1"/>
    <property type="molecule type" value="Genomic_DNA"/>
</dbReference>
<feature type="compositionally biased region" description="Polar residues" evidence="7">
    <location>
        <begin position="207"/>
        <end position="221"/>
    </location>
</feature>